<dbReference type="GO" id="GO:0052621">
    <property type="term" value="F:diguanylate cyclase activity"/>
    <property type="evidence" value="ECO:0007669"/>
    <property type="project" value="UniProtKB-EC"/>
</dbReference>
<protein>
    <recommendedName>
        <fullName evidence="1">diguanylate cyclase</fullName>
        <ecNumber evidence="1">2.7.7.65</ecNumber>
    </recommendedName>
</protein>
<gene>
    <name evidence="5" type="ORF">AcdelDRAFT_0693</name>
</gene>
<dbReference type="Pfam" id="PF00990">
    <property type="entry name" value="GGDEF"/>
    <property type="match status" value="1"/>
</dbReference>
<evidence type="ECO:0000259" key="4">
    <source>
        <dbReference type="PROSITE" id="PS50887"/>
    </source>
</evidence>
<dbReference type="Gene3D" id="3.30.70.270">
    <property type="match status" value="1"/>
</dbReference>
<dbReference type="SUPFAM" id="SSF55073">
    <property type="entry name" value="Nucleotide cyclase"/>
    <property type="match status" value="1"/>
</dbReference>
<feature type="domain" description="GGDEF" evidence="4">
    <location>
        <begin position="303"/>
        <end position="435"/>
    </location>
</feature>
<feature type="transmembrane region" description="Helical" evidence="3">
    <location>
        <begin position="109"/>
        <end position="130"/>
    </location>
</feature>
<dbReference type="CDD" id="cd01949">
    <property type="entry name" value="GGDEF"/>
    <property type="match status" value="1"/>
</dbReference>
<feature type="transmembrane region" description="Helical" evidence="3">
    <location>
        <begin position="55"/>
        <end position="76"/>
    </location>
</feature>
<reference evidence="5 6" key="1">
    <citation type="submission" date="2009-05" db="EMBL/GenBank/DDBJ databases">
        <title>The draft genome of Acidovorax delafieldii 2AN.</title>
        <authorList>
            <consortium name="US DOE Joint Genome Institute (JGI-PGF)"/>
            <person name="Lucas S."/>
            <person name="Copeland A."/>
            <person name="Lapidus A."/>
            <person name="Glavina del Rio T."/>
            <person name="Tice H."/>
            <person name="Bruce D."/>
            <person name="Goodwin L."/>
            <person name="Pitluck S."/>
            <person name="Larimer F."/>
            <person name="Land M.L."/>
            <person name="Hauser L."/>
            <person name="Shelobolina E.S."/>
            <person name="Picardal F."/>
            <person name="Roden E."/>
            <person name="Emerson D."/>
        </authorList>
    </citation>
    <scope>NUCLEOTIDE SEQUENCE [LARGE SCALE GENOMIC DNA]</scope>
    <source>
        <strain evidence="5 6">2AN</strain>
    </source>
</reference>
<evidence type="ECO:0000256" key="2">
    <source>
        <dbReference type="ARBA" id="ARBA00034247"/>
    </source>
</evidence>
<evidence type="ECO:0000256" key="1">
    <source>
        <dbReference type="ARBA" id="ARBA00012528"/>
    </source>
</evidence>
<name>C5T1B3_ACIDE</name>
<keyword evidence="3" id="KW-1133">Transmembrane helix</keyword>
<dbReference type="NCBIfam" id="TIGR00254">
    <property type="entry name" value="GGDEF"/>
    <property type="match status" value="1"/>
</dbReference>
<feature type="transmembrane region" description="Helical" evidence="3">
    <location>
        <begin position="166"/>
        <end position="187"/>
    </location>
</feature>
<dbReference type="AlphaFoldDB" id="C5T1B3"/>
<dbReference type="InterPro" id="IPR043128">
    <property type="entry name" value="Rev_trsase/Diguanyl_cyclase"/>
</dbReference>
<comment type="caution">
    <text evidence="5">The sequence shown here is derived from an EMBL/GenBank/DDBJ whole genome shotgun (WGS) entry which is preliminary data.</text>
</comment>
<dbReference type="EC" id="2.7.7.65" evidence="1"/>
<dbReference type="SMART" id="SM00267">
    <property type="entry name" value="GGDEF"/>
    <property type="match status" value="1"/>
</dbReference>
<keyword evidence="3" id="KW-0472">Membrane</keyword>
<evidence type="ECO:0000256" key="3">
    <source>
        <dbReference type="SAM" id="Phobius"/>
    </source>
</evidence>
<keyword evidence="6" id="KW-1185">Reference proteome</keyword>
<dbReference type="PATRIC" id="fig|573060.9.peg.4531"/>
<feature type="transmembrane region" description="Helical" evidence="3">
    <location>
        <begin position="83"/>
        <end position="103"/>
    </location>
</feature>
<accession>C5T1B3</accession>
<dbReference type="PROSITE" id="PS50887">
    <property type="entry name" value="GGDEF"/>
    <property type="match status" value="1"/>
</dbReference>
<evidence type="ECO:0000313" key="5">
    <source>
        <dbReference type="EMBL" id="EER61760.1"/>
    </source>
</evidence>
<dbReference type="InterPro" id="IPR000160">
    <property type="entry name" value="GGDEF_dom"/>
</dbReference>
<dbReference type="EMBL" id="ACQT01000010">
    <property type="protein sequence ID" value="EER61760.1"/>
    <property type="molecule type" value="Genomic_DNA"/>
</dbReference>
<feature type="transmembrane region" description="Helical" evidence="3">
    <location>
        <begin position="199"/>
        <end position="218"/>
    </location>
</feature>
<feature type="transmembrane region" description="Helical" evidence="3">
    <location>
        <begin position="142"/>
        <end position="160"/>
    </location>
</feature>
<dbReference type="PANTHER" id="PTHR45138:SF9">
    <property type="entry name" value="DIGUANYLATE CYCLASE DGCM-RELATED"/>
    <property type="match status" value="1"/>
</dbReference>
<feature type="transmembrane region" description="Helical" evidence="3">
    <location>
        <begin position="238"/>
        <end position="260"/>
    </location>
</feature>
<dbReference type="Proteomes" id="UP000003856">
    <property type="component" value="Unassembled WGS sequence"/>
</dbReference>
<dbReference type="InterPro" id="IPR029787">
    <property type="entry name" value="Nucleotide_cyclase"/>
</dbReference>
<dbReference type="InterPro" id="IPR050469">
    <property type="entry name" value="Diguanylate_Cyclase"/>
</dbReference>
<comment type="catalytic activity">
    <reaction evidence="2">
        <text>2 GTP = 3',3'-c-di-GMP + 2 diphosphate</text>
        <dbReference type="Rhea" id="RHEA:24898"/>
        <dbReference type="ChEBI" id="CHEBI:33019"/>
        <dbReference type="ChEBI" id="CHEBI:37565"/>
        <dbReference type="ChEBI" id="CHEBI:58805"/>
        <dbReference type="EC" id="2.7.7.65"/>
    </reaction>
</comment>
<keyword evidence="3" id="KW-0812">Transmembrane</keyword>
<sequence length="445" mass="48118">MHNGRRSPPVAKTPVFGALRVPWRGNIHAPSPSAGRLQLQATAHPPPAFVHSPTLVTLAGLLAALVTSVLYAVWYFNKNIPGLRLWMLSFLSASVFCASLLVRDYVPEWLSVMLTQSTIAAAAYLCFLGSRAYLGRAHPPHVVAVAVIVAVMGMAVYFTVVHPHMGIRFALAGLVAGVYFLLTAHTLARGGFHNVPVRYLFAVVSGLHGVFLLVRPLLFRLVAPGTVEDADAGMVALLSQFVVLEATLSLVLMAFGALMLTNEHITRELRHLAEVDPLTNVFNRRAFLTLLEKAISNAQRTQSGLPVLVIDLDHFKKINDTWGHQSGDEVLRHFVALANGCLRKEDVMGRLGGEEFAIFLPNASSEGSQAVAERLRALVAHHPAMTGRGPIALTVSIGVTQYGGGETSDFVLQRADEAMYRAKERGRNRVETLSPPGTGVGVLLV</sequence>
<dbReference type="PANTHER" id="PTHR45138">
    <property type="entry name" value="REGULATORY COMPONENTS OF SENSORY TRANSDUCTION SYSTEM"/>
    <property type="match status" value="1"/>
</dbReference>
<evidence type="ECO:0000313" key="6">
    <source>
        <dbReference type="Proteomes" id="UP000003856"/>
    </source>
</evidence>
<organism evidence="5 6">
    <name type="scientific">Acidovorax delafieldii 2AN</name>
    <dbReference type="NCBI Taxonomy" id="573060"/>
    <lineage>
        <taxon>Bacteria</taxon>
        <taxon>Pseudomonadati</taxon>
        <taxon>Pseudomonadota</taxon>
        <taxon>Betaproteobacteria</taxon>
        <taxon>Burkholderiales</taxon>
        <taxon>Comamonadaceae</taxon>
        <taxon>Acidovorax</taxon>
    </lineage>
</organism>
<dbReference type="FunFam" id="3.30.70.270:FF:000001">
    <property type="entry name" value="Diguanylate cyclase domain protein"/>
    <property type="match status" value="1"/>
</dbReference>
<proteinExistence type="predicted"/>